<evidence type="ECO:0000313" key="9">
    <source>
        <dbReference type="EMBL" id="KKN44844.1"/>
    </source>
</evidence>
<dbReference type="EMBL" id="LAZR01001425">
    <property type="protein sequence ID" value="KKN44844.1"/>
    <property type="molecule type" value="Genomic_DNA"/>
</dbReference>
<dbReference type="InterPro" id="IPR051915">
    <property type="entry name" value="Cellulose_Degrad_GH3"/>
</dbReference>
<dbReference type="InterPro" id="IPR036962">
    <property type="entry name" value="Glyco_hydro_3_N_sf"/>
</dbReference>
<keyword evidence="4" id="KW-0732">Signal</keyword>
<proteinExistence type="inferred from homology"/>
<evidence type="ECO:0000256" key="3">
    <source>
        <dbReference type="ARBA" id="ARBA00012744"/>
    </source>
</evidence>
<protein>
    <recommendedName>
        <fullName evidence="3">beta-glucosidase</fullName>
        <ecNumber evidence="3">3.2.1.21</ecNumber>
    </recommendedName>
</protein>
<keyword evidence="6" id="KW-0326">Glycosidase</keyword>
<dbReference type="SUPFAM" id="SSF52279">
    <property type="entry name" value="Beta-D-glucan exohydrolase, C-terminal domain"/>
    <property type="match status" value="1"/>
</dbReference>
<dbReference type="SUPFAM" id="SSF51445">
    <property type="entry name" value="(Trans)glycosidases"/>
    <property type="match status" value="1"/>
</dbReference>
<evidence type="ECO:0000259" key="8">
    <source>
        <dbReference type="Pfam" id="PF01915"/>
    </source>
</evidence>
<dbReference type="Pfam" id="PF00933">
    <property type="entry name" value="Glyco_hydro_3"/>
    <property type="match status" value="1"/>
</dbReference>
<evidence type="ECO:0000259" key="7">
    <source>
        <dbReference type="Pfam" id="PF00933"/>
    </source>
</evidence>
<dbReference type="Gene3D" id="3.20.20.300">
    <property type="entry name" value="Glycoside hydrolase, family 3, N-terminal domain"/>
    <property type="match status" value="1"/>
</dbReference>
<dbReference type="EC" id="3.2.1.21" evidence="3"/>
<dbReference type="InterPro" id="IPR002772">
    <property type="entry name" value="Glyco_hydro_3_C"/>
</dbReference>
<evidence type="ECO:0000256" key="2">
    <source>
        <dbReference type="ARBA" id="ARBA00005336"/>
    </source>
</evidence>
<dbReference type="GO" id="GO:0008422">
    <property type="term" value="F:beta-glucosidase activity"/>
    <property type="evidence" value="ECO:0007669"/>
    <property type="project" value="UniProtKB-EC"/>
</dbReference>
<dbReference type="Pfam" id="PF01915">
    <property type="entry name" value="Glyco_hydro_3_C"/>
    <property type="match status" value="1"/>
</dbReference>
<dbReference type="InterPro" id="IPR017853">
    <property type="entry name" value="GH"/>
</dbReference>
<dbReference type="InterPro" id="IPR001764">
    <property type="entry name" value="Glyco_hydro_3_N"/>
</dbReference>
<feature type="domain" description="Glycoside hydrolase family 3 C-terminal" evidence="8">
    <location>
        <begin position="536"/>
        <end position="679"/>
    </location>
</feature>
<dbReference type="PANTHER" id="PTHR30620">
    <property type="entry name" value="PERIPLASMIC BETA-GLUCOSIDASE-RELATED"/>
    <property type="match status" value="1"/>
</dbReference>
<evidence type="ECO:0000256" key="1">
    <source>
        <dbReference type="ARBA" id="ARBA00000448"/>
    </source>
</evidence>
<gene>
    <name evidence="9" type="ORF">LCGC14_0689000</name>
</gene>
<dbReference type="PROSITE" id="PS51257">
    <property type="entry name" value="PROKAR_LIPOPROTEIN"/>
    <property type="match status" value="1"/>
</dbReference>
<sequence length="683" mass="75385">MINSENKVGLKIALSSVFVFMLLVSCGDTPEKLNDLGEDRPDLESRSAKIMEVEGLKFKDLNRNNSLDVYEDWRLSPEERSADLVSKLSLEQKAGLMLISTTLMENDAGRGPSEKPITSGFSESDQVSEMNFFTKKPLAAPMMSSAGTAKDVKQFYKRHFILRANTAIDTLAKWSNRLQELCEDGEFGIPATIASNPRNHISTDASIGLSMGRTAFTAFPGELGLAAMRDFDLVREFADISRQEWRAVGLNKGYMYMADLATEPRWQRIEGTFGEDADLAANMMKAIVLGFQGDSLGAGSVALTTKHFPGGGSGEGGQDPHFDWGKKGIYPGGMFDRNLIPFRAAIDAGTSAIMPYYSLPSGTAYEEVGFAFNKEILQDVLRGRLGFKGIINSDTGPIEMMPWGVENLSIQERYKKALEAGINLFSGQADPGLLIDTLQKFPELMPLVDASVHKILIEKFQLGIFENPYVKVSAAKNIVGKDYSKKKAEEALRKSIVWLRNTEDVLPLKATTKVYFETYMQDREGASSNLFTSKKNSWDVTFVETPEEADVVLLWLIPKGPSLFQSKGEPLHVDLSRNGIDVDYVNTISAKKPTILAINYTNPWAINEVYQEDSKHIQGVLATFGTTPEAVLDIVTGKFTPSGKMPFTTPISDEAAQNQKSDVPGYMEGPTYGLFKFDEGMTF</sequence>
<dbReference type="AlphaFoldDB" id="A0A0F9QQV5"/>
<evidence type="ECO:0000256" key="5">
    <source>
        <dbReference type="ARBA" id="ARBA00022801"/>
    </source>
</evidence>
<dbReference type="PRINTS" id="PR00133">
    <property type="entry name" value="GLHYDRLASE3"/>
</dbReference>
<evidence type="ECO:0000256" key="6">
    <source>
        <dbReference type="ARBA" id="ARBA00023295"/>
    </source>
</evidence>
<dbReference type="GO" id="GO:0009251">
    <property type="term" value="P:glucan catabolic process"/>
    <property type="evidence" value="ECO:0007669"/>
    <property type="project" value="TreeGrafter"/>
</dbReference>
<organism evidence="9">
    <name type="scientific">marine sediment metagenome</name>
    <dbReference type="NCBI Taxonomy" id="412755"/>
    <lineage>
        <taxon>unclassified sequences</taxon>
        <taxon>metagenomes</taxon>
        <taxon>ecological metagenomes</taxon>
    </lineage>
</organism>
<comment type="caution">
    <text evidence="9">The sequence shown here is derived from an EMBL/GenBank/DDBJ whole genome shotgun (WGS) entry which is preliminary data.</text>
</comment>
<accession>A0A0F9QQV5</accession>
<comment type="similarity">
    <text evidence="2">Belongs to the glycosyl hydrolase 3 family.</text>
</comment>
<reference evidence="9" key="1">
    <citation type="journal article" date="2015" name="Nature">
        <title>Complex archaea that bridge the gap between prokaryotes and eukaryotes.</title>
        <authorList>
            <person name="Spang A."/>
            <person name="Saw J.H."/>
            <person name="Jorgensen S.L."/>
            <person name="Zaremba-Niedzwiedzka K."/>
            <person name="Martijn J."/>
            <person name="Lind A.E."/>
            <person name="van Eijk R."/>
            <person name="Schleper C."/>
            <person name="Guy L."/>
            <person name="Ettema T.J."/>
        </authorList>
    </citation>
    <scope>NUCLEOTIDE SEQUENCE</scope>
</reference>
<evidence type="ECO:0000256" key="4">
    <source>
        <dbReference type="ARBA" id="ARBA00022729"/>
    </source>
</evidence>
<dbReference type="PANTHER" id="PTHR30620:SF16">
    <property type="entry name" value="LYSOSOMAL BETA GLUCOSIDASE"/>
    <property type="match status" value="1"/>
</dbReference>
<name>A0A0F9QQV5_9ZZZZ</name>
<keyword evidence="5" id="KW-0378">Hydrolase</keyword>
<dbReference type="InterPro" id="IPR036881">
    <property type="entry name" value="Glyco_hydro_3_C_sf"/>
</dbReference>
<feature type="domain" description="Glycoside hydrolase family 3 N-terminal" evidence="7">
    <location>
        <begin position="201"/>
        <end position="455"/>
    </location>
</feature>
<comment type="catalytic activity">
    <reaction evidence="1">
        <text>Hydrolysis of terminal, non-reducing beta-D-glucosyl residues with release of beta-D-glucose.</text>
        <dbReference type="EC" id="3.2.1.21"/>
    </reaction>
</comment>
<dbReference type="Gene3D" id="3.40.50.1700">
    <property type="entry name" value="Glycoside hydrolase family 3 C-terminal domain"/>
    <property type="match status" value="1"/>
</dbReference>